<dbReference type="InParanoid" id="A0A1B7ND23"/>
<proteinExistence type="predicted"/>
<name>A0A1B7ND23_9AGAM</name>
<evidence type="ECO:0000256" key="1">
    <source>
        <dbReference type="SAM" id="Phobius"/>
    </source>
</evidence>
<keyword evidence="3" id="KW-1185">Reference proteome</keyword>
<evidence type="ECO:0000313" key="2">
    <source>
        <dbReference type="EMBL" id="OAX42741.1"/>
    </source>
</evidence>
<sequence length="100" mass="11595">MHRLNIFPSHHGHSGWVGLIFCWLAVLTLTPVAVSEYNLFPRLQKIHVLMWLKTLVTTSNYEIQMGSAHTVHPCTTRLWLRNNGQYINILPTARDCLRLM</sequence>
<keyword evidence="1" id="KW-0812">Transmembrane</keyword>
<gene>
    <name evidence="2" type="ORF">K503DRAFT_825028</name>
</gene>
<dbReference type="EMBL" id="KV448150">
    <property type="protein sequence ID" value="OAX42741.1"/>
    <property type="molecule type" value="Genomic_DNA"/>
</dbReference>
<accession>A0A1B7ND23</accession>
<keyword evidence="1" id="KW-1133">Transmembrane helix</keyword>
<evidence type="ECO:0000313" key="3">
    <source>
        <dbReference type="Proteomes" id="UP000092154"/>
    </source>
</evidence>
<reference evidence="2 3" key="1">
    <citation type="submission" date="2016-06" db="EMBL/GenBank/DDBJ databases">
        <title>Comparative genomics of the ectomycorrhizal sister species Rhizopogon vinicolor and Rhizopogon vesiculosus (Basidiomycota: Boletales) reveals a divergence of the mating type B locus.</title>
        <authorList>
            <consortium name="DOE Joint Genome Institute"/>
            <person name="Mujic A.B."/>
            <person name="Kuo A."/>
            <person name="Tritt A."/>
            <person name="Lipzen A."/>
            <person name="Chen C."/>
            <person name="Johnson J."/>
            <person name="Sharma A."/>
            <person name="Barry K."/>
            <person name="Grigoriev I.V."/>
            <person name="Spatafora J.W."/>
        </authorList>
    </citation>
    <scope>NUCLEOTIDE SEQUENCE [LARGE SCALE GENOMIC DNA]</scope>
    <source>
        <strain evidence="2 3">AM-OR11-026</strain>
    </source>
</reference>
<organism evidence="2 3">
    <name type="scientific">Rhizopogon vinicolor AM-OR11-026</name>
    <dbReference type="NCBI Taxonomy" id="1314800"/>
    <lineage>
        <taxon>Eukaryota</taxon>
        <taxon>Fungi</taxon>
        <taxon>Dikarya</taxon>
        <taxon>Basidiomycota</taxon>
        <taxon>Agaricomycotina</taxon>
        <taxon>Agaricomycetes</taxon>
        <taxon>Agaricomycetidae</taxon>
        <taxon>Boletales</taxon>
        <taxon>Suillineae</taxon>
        <taxon>Rhizopogonaceae</taxon>
        <taxon>Rhizopogon</taxon>
    </lineage>
</organism>
<feature type="transmembrane region" description="Helical" evidence="1">
    <location>
        <begin position="16"/>
        <end position="40"/>
    </location>
</feature>
<dbReference type="Proteomes" id="UP000092154">
    <property type="component" value="Unassembled WGS sequence"/>
</dbReference>
<keyword evidence="1" id="KW-0472">Membrane</keyword>
<dbReference type="OrthoDB" id="3251307at2759"/>
<protein>
    <submittedName>
        <fullName evidence="2">Uncharacterized protein</fullName>
    </submittedName>
</protein>
<dbReference type="AlphaFoldDB" id="A0A1B7ND23"/>